<dbReference type="SUPFAM" id="SSF53474">
    <property type="entry name" value="alpha/beta-Hydrolases"/>
    <property type="match status" value="1"/>
</dbReference>
<dbReference type="HOGENOM" id="CLU_225489_0_0_7"/>
<keyword evidence="4" id="KW-0597">Phosphoprotein</keyword>
<dbReference type="InterPro" id="IPR018201">
    <property type="entry name" value="Ketoacyl_synth_AS"/>
</dbReference>
<dbReference type="CDD" id="cd00833">
    <property type="entry name" value="PKS"/>
    <property type="match status" value="1"/>
</dbReference>
<dbReference type="InterPro" id="IPR057326">
    <property type="entry name" value="KR_dom"/>
</dbReference>
<dbReference type="InterPro" id="IPR000873">
    <property type="entry name" value="AMP-dep_synth/lig_dom"/>
</dbReference>
<dbReference type="Gene3D" id="3.40.50.980">
    <property type="match status" value="2"/>
</dbReference>
<evidence type="ECO:0000256" key="8">
    <source>
        <dbReference type="ARBA" id="ARBA00023098"/>
    </source>
</evidence>
<dbReference type="Gene3D" id="3.30.559.10">
    <property type="entry name" value="Chloramphenicol acetyltransferase-like domain"/>
    <property type="match status" value="1"/>
</dbReference>
<dbReference type="InterPro" id="IPR045851">
    <property type="entry name" value="AMP-bd_C_sf"/>
</dbReference>
<dbReference type="Proteomes" id="UP000002710">
    <property type="component" value="Chromosome"/>
</dbReference>
<dbReference type="InterPro" id="IPR020806">
    <property type="entry name" value="PKS_PP-bd"/>
</dbReference>
<evidence type="ECO:0000259" key="11">
    <source>
        <dbReference type="PROSITE" id="PS50075"/>
    </source>
</evidence>
<evidence type="ECO:0000256" key="7">
    <source>
        <dbReference type="ARBA" id="ARBA00022832"/>
    </source>
</evidence>
<dbReference type="eggNOG" id="COG3321">
    <property type="taxonomic scope" value="Bacteria"/>
</dbReference>
<dbReference type="InterPro" id="IPR013216">
    <property type="entry name" value="Methyltransf_11"/>
</dbReference>
<keyword evidence="7" id="KW-0276">Fatty acid metabolism</keyword>
<sequence length="3194" mass="348645">MSSEYIAERIAVIGMSCRFPGASSPDAFWHNILLGTESRSEFTGSDLLDAGITEKSLKDKNYISSGCIIDDSDVETFDPAYFAISHTEAEVMDPQQRLFLKCAVEAMENAGYHGRDGLRTGVYAGSRTSTYIHGFCGNPYLQSGTGEGFQILVGNDKDYLANRVAYKLNLKGPAVVVQSACSTSLLAIHLACEALRSGECDMALAGGVALMIPQRMGFEHQEGMILSPQGHCRPFCADADGTVFGNGAGIVVLKRLEDALRDSDHIEAVIAGSAANNDGAAKAGYTVPSHEGQTRVIEDALAYSGVEAASIGLIEAHGTGTPLGDPIEIAALSSVYADRTTRKEFCAVSSIKANIGHLDAAAGVASFIKAVLCVKHARIPPAANFTTLNPRIKLDGSPFYIPRRAAQWNRTATPRRAGISSFGIGGTNVHMYIEEPPLQPAMPDTGSNPVLLTVSGNDAAALQRNLTRWADYVVQEHTTQDWRLADACYTAATGRKHCRYRYTVTACTAQEMHTHLRNAAQNSMFRQTGGGLKTAFAFTGQGAQYTGMGQKAYSTYPVFKEALDTCADILADTLDYPLPEILFNPACKDLLCQTRYAQPTLFALEYALATLLRSWGITPAAVIGHSVGEYVAAVVGGIFSLQDGLAIIAKRGELLQNLAGGTGMTAVRLQEDQLEKLIKKMGLPLDIAAVNADSGTVVAGTSEALARLHAELGRQNTAHTPLKVSHAFHSRHTEPAMDPFATFLQGFSISPPAMDFISNLTGKKENSAVQSPEYWASHIRNTVRFKDGVRCLQECGITTVIEIGPAEVLSTLAQFNADATEETPRNRQMPLWIPSLRRGIDDEQSLLDMLGRIYQQGHNPDWHAVFAHRPHRRIPAPVYSFSTERFWRGKTHARIRHTLLRGLSSSQKPDSSIRDIDIRRWSAASEELAALYCRKALHELDQQAHPPASGYSELITSLRKHLSEKHADMLPAGDITIGHLEQKERQLAEEFPQAHVLLAFLKQRGRTLKDVLSGRCRPEQAVLEMGDTAEFMQQLHATPFFRFYNEQLQNAVSTIIADTSHGSKAIRILEAGALTGGASAYLARTLKENIAFSIAEASAHAGALAKRNMPQQTRVLVADIFSSPCPQQHGLYDIIIAANQLHGTPDAELALRNAASYLLQGGILLFRETYRPTLVTLMAFGPLLPVRKDTVLRPRSAYLSDGQWIELCTRCGFSHAVKLFAGHEENSILGEITLAAQRAENNPGGTWAFENDLSGSAARTDSITEKNSGQPYGVYTAEWIHAGKTDSAGSTAGGTWSVYPHPSASPFAESIIAQLRAAGAPFSIRFDEADTPLPPDNILFIPAERTSADSSEADTAGHETGRFIALLQRHSKTARRILLLCPAGTDAMPTPTGAALQALAETAAAEHPGIEISVRHCSAATCARQLQAVLTENMREPVVITETGELRVRRIRRTQLPHGQPGIQIGTAATCLITGGLGGLGLQLAGWLIQRGARSVVLAGRNAPSPEADEKIRAWVRQGVHISTAAADITTEAGWSRIETVLREHPEVTYVFHAAGIASQKPVNTLEQHELQATLAAKTSGTERVLAFCGRHNAHAVLFSSIATMWTTSGFGAYAAANAFMDALAMRQKVTVLNWGGFSDAGMIAGSKTLLDGQRSMGLFPLVCARAFDTLDLVLANDIHHAAVIDADWKKFFASLQTVPAVFTELHPCGAESSPAEKTQHNSGIQEQGYDITTMSHAQRIAAISGWLHNNISATLRIAPEKLTSDTDLLTVGLDSLLFLSLSQQLEKELGLKLSPGRIFEMPTIAELAEFLAGVEDEAEGQKNTRAEIQTTGSTCAITPQPHLRHEPFPLTDIQHAYWIGRTGAFELGGIACQSYAEFNAADLDPVRYEEAWNRLIARHDMLRAVFMPDGNQKILAEVPRLTIPVKELADLPAAEQQKQLLAMRESLSSMTLDPESWPLFHVEISHTGQGRYRIHMILDLLIVDVFSGMLLIRELQHLYDAPDTALPPLELSFRDYVMAEMAYRKSTRWQQAQDYWMQRLDTLPPAPDLPLARQISDIERPRFFRRQYRLGKERWSAIKGAAAAKGITPSSVLLAGYAEVLAQWSASARFTLNVTLFNRKQFHKQINEIIGDFTSTTLLEIDITRQSGFAERAESLQKQLWKDLEHRDFSGVRLLRELARKGSLRLGAAMPVVFTANITSQSTQEKAVLDTLHFQSTQTPQVWLDNQVYEEEGNLLVYWDVVDDLFPDGMVDDMFTAYCSIIDTLASESCKSAWDAPVPQLTPGAQLAVRNRRNYPVHPCCHDLLHTALEVQAAAAPRKTAIICQNRHISYAQLWRQAAALRNQLADAGIRSGTPVPVLLPKSWQQIAAVLGILQAGGAYVPLDVEYPDGRIRHLISELKTGVVVTDAANSARIEKSAGRTILIMEHLEPVADQPEVSASRSTPDDLAYIIYTSGSTGTPKGVMTSHKGAVNTVRDINRRLAVTAKDNVAGLANLNFDLSVYDIFGVLGCGGSLVLPDIRHMKNPASWIDMIEQERITLWNSVPTLMQMLLEYLPNGLEGRLQTLRCIMLSGDWIPIQLAKEIKSRLPLAALFSLGGATEASIWSVIHAVEQIPPHWNSVPYGRAMDNQTVQVLDHLLRERPDNVTGGIYLGGTGLAEGYWNAPEKTERSFITHPADGRRLYRTGDLGRYLPDGSIEILGREDFQLKISGYRIEPGEIEAQLNSHPAVSQSIVSAITDNSGKKVLCAHWTGKKDTSPEELALFISETLPHYMVPKIFVHVTAFPLNANGKVDRSALHVPQEHYAVPERTATFSAAEQLVAQAMTEVLAVQPAGPEADFFDMGGDSLLAIRLINSLKKKTGISVSVPEFFQDSTIKAVAEKIAAHGNTGTGSRAETCLTAPAGQQNGPSVYLVHEGSGTHMRLRELHMQLSRRCKVTGIILPQHLPAGVSARKPDTLANYYADAIAASGEKGPCLVAGYCIGGFLAPLISRRLQYHGIATFQPVVIDPLPAKPLLTRDPVALLYWAASYFKIPPETLGLNFITLDVLEQIQNNTLEKNHPAGSIYHALTGLSQQEAAAKLFSSLNGNADSFDNATMEQFSLWVNNIMNLQMGTADIRYVPPLKGITVIEAQLPESYSGAEFENIRDFWTKWSEGPDSVTVIPRSEDHFDIIGQSGSAFIADTIKSIMEQQLYAG</sequence>
<dbReference type="Pfam" id="PF00668">
    <property type="entry name" value="Condensation"/>
    <property type="match status" value="1"/>
</dbReference>
<dbReference type="EC" id="2.3.1.94" evidence="13"/>
<dbReference type="CDD" id="cd12114">
    <property type="entry name" value="A_NRPS_TlmIV_like"/>
    <property type="match status" value="1"/>
</dbReference>
<dbReference type="InterPro" id="IPR020841">
    <property type="entry name" value="PKS_Beta-ketoAc_synthase_dom"/>
</dbReference>
<dbReference type="InterPro" id="IPR014031">
    <property type="entry name" value="Ketoacyl_synth_C"/>
</dbReference>
<dbReference type="RefSeq" id="WP_011367561.1">
    <property type="nucleotide sequence ID" value="NC_007519.1"/>
</dbReference>
<evidence type="ECO:0000256" key="6">
    <source>
        <dbReference type="ARBA" id="ARBA00022679"/>
    </source>
</evidence>
<dbReference type="SMART" id="SM00822">
    <property type="entry name" value="PKS_KR"/>
    <property type="match status" value="1"/>
</dbReference>
<dbReference type="GO" id="GO:0047879">
    <property type="term" value="F:erythronolide synthase activity"/>
    <property type="evidence" value="ECO:0007669"/>
    <property type="project" value="UniProtKB-EC"/>
</dbReference>
<evidence type="ECO:0000256" key="4">
    <source>
        <dbReference type="ARBA" id="ARBA00022553"/>
    </source>
</evidence>
<evidence type="ECO:0000259" key="12">
    <source>
        <dbReference type="PROSITE" id="PS52004"/>
    </source>
</evidence>
<dbReference type="InterPro" id="IPR025110">
    <property type="entry name" value="AMP-bd_C"/>
</dbReference>
<dbReference type="SUPFAM" id="SSF51735">
    <property type="entry name" value="NAD(P)-binding Rossmann-fold domains"/>
    <property type="match status" value="2"/>
</dbReference>
<dbReference type="InterPro" id="IPR014043">
    <property type="entry name" value="Acyl_transferase_dom"/>
</dbReference>
<dbReference type="Gene3D" id="3.40.50.1820">
    <property type="entry name" value="alpha/beta hydrolase"/>
    <property type="match status" value="1"/>
</dbReference>
<dbReference type="Gene3D" id="3.40.366.10">
    <property type="entry name" value="Malonyl-Coenzyme A Acyl Carrier Protein, domain 2"/>
    <property type="match status" value="1"/>
</dbReference>
<dbReference type="PROSITE" id="PS00012">
    <property type="entry name" value="PHOSPHOPANTETHEINE"/>
    <property type="match status" value="1"/>
</dbReference>
<dbReference type="EMBL" id="CP000112">
    <property type="protein sequence ID" value="ABB38405.1"/>
    <property type="molecule type" value="Genomic_DNA"/>
</dbReference>
<dbReference type="InterPro" id="IPR001227">
    <property type="entry name" value="Ac_transferase_dom_sf"/>
</dbReference>
<evidence type="ECO:0000313" key="13">
    <source>
        <dbReference type="EMBL" id="ABB38405.1"/>
    </source>
</evidence>
<dbReference type="SUPFAM" id="SSF53335">
    <property type="entry name" value="S-adenosyl-L-methionine-dependent methyltransferases"/>
    <property type="match status" value="1"/>
</dbReference>
<keyword evidence="5" id="KW-0436">Ligase</keyword>
<dbReference type="GO" id="GO:0031177">
    <property type="term" value="F:phosphopantetheine binding"/>
    <property type="evidence" value="ECO:0007669"/>
    <property type="project" value="InterPro"/>
</dbReference>
<dbReference type="GO" id="GO:0004312">
    <property type="term" value="F:fatty acid synthase activity"/>
    <property type="evidence" value="ECO:0007669"/>
    <property type="project" value="TreeGrafter"/>
</dbReference>
<dbReference type="FunFam" id="3.30.559.30:FF:000006">
    <property type="entry name" value="Yersiniabactin polyketide/non-ribosomal peptide synthetase"/>
    <property type="match status" value="1"/>
</dbReference>
<dbReference type="Pfam" id="PF00550">
    <property type="entry name" value="PP-binding"/>
    <property type="match status" value="2"/>
</dbReference>
<dbReference type="InterPro" id="IPR032821">
    <property type="entry name" value="PKS_assoc"/>
</dbReference>
<dbReference type="Gene3D" id="2.30.38.10">
    <property type="entry name" value="Luciferase, Domain 3"/>
    <property type="match status" value="1"/>
</dbReference>
<dbReference type="InterPro" id="IPR001242">
    <property type="entry name" value="Condensation_dom"/>
</dbReference>
<dbReference type="InterPro" id="IPR023213">
    <property type="entry name" value="CAT-like_dom_sf"/>
</dbReference>
<dbReference type="InterPro" id="IPR050091">
    <property type="entry name" value="PKS_NRPS_Biosynth_Enz"/>
</dbReference>
<dbReference type="Gene3D" id="3.30.559.30">
    <property type="entry name" value="Nonribosomal peptide synthetase, condensation domain"/>
    <property type="match status" value="1"/>
</dbReference>
<dbReference type="InterPro" id="IPR057737">
    <property type="entry name" value="Condensation_MtbB-like"/>
</dbReference>
<dbReference type="SUPFAM" id="SSF55048">
    <property type="entry name" value="Probable ACP-binding domain of malonyl-CoA ACP transacylase"/>
    <property type="match status" value="1"/>
</dbReference>
<dbReference type="GO" id="GO:0004315">
    <property type="term" value="F:3-oxoacyl-[acyl-carrier-protein] synthase activity"/>
    <property type="evidence" value="ECO:0007669"/>
    <property type="project" value="InterPro"/>
</dbReference>
<evidence type="ECO:0000256" key="9">
    <source>
        <dbReference type="ARBA" id="ARBA00023268"/>
    </source>
</evidence>
<dbReference type="GO" id="GO:0008757">
    <property type="term" value="F:S-adenosylmethionine-dependent methyltransferase activity"/>
    <property type="evidence" value="ECO:0007669"/>
    <property type="project" value="InterPro"/>
</dbReference>
<dbReference type="Gene3D" id="3.30.300.30">
    <property type="match status" value="1"/>
</dbReference>
<dbReference type="CDD" id="cd02440">
    <property type="entry name" value="AdoMet_MTases"/>
    <property type="match status" value="1"/>
</dbReference>
<dbReference type="SUPFAM" id="SSF53901">
    <property type="entry name" value="Thiolase-like"/>
    <property type="match status" value="1"/>
</dbReference>
<dbReference type="InterPro" id="IPR016039">
    <property type="entry name" value="Thiolase-like"/>
</dbReference>
<dbReference type="InterPro" id="IPR006162">
    <property type="entry name" value="Ppantetheine_attach_site"/>
</dbReference>
<dbReference type="InterPro" id="IPR029063">
    <property type="entry name" value="SAM-dependent_MTases_sf"/>
</dbReference>
<dbReference type="Pfam" id="PF00109">
    <property type="entry name" value="ketoacyl-synt"/>
    <property type="match status" value="1"/>
</dbReference>
<keyword evidence="8" id="KW-0443">Lipid metabolism</keyword>
<feature type="domain" description="Carrier" evidence="11">
    <location>
        <begin position="2811"/>
        <end position="2886"/>
    </location>
</feature>
<dbReference type="Gene3D" id="1.10.1200.10">
    <property type="entry name" value="ACP-like"/>
    <property type="match status" value="2"/>
</dbReference>
<dbReference type="InterPro" id="IPR029058">
    <property type="entry name" value="AB_hydrolase_fold"/>
</dbReference>
<dbReference type="STRING" id="207559.Dde_1608"/>
<dbReference type="SUPFAM" id="SSF52151">
    <property type="entry name" value="FabD/lysophospholipase-like"/>
    <property type="match status" value="1"/>
</dbReference>
<dbReference type="Gene3D" id="3.40.47.10">
    <property type="match status" value="1"/>
</dbReference>
<feature type="domain" description="Ketosynthase family 3 (KS3)" evidence="12">
    <location>
        <begin position="7"/>
        <end position="435"/>
    </location>
</feature>
<organism evidence="13 14">
    <name type="scientific">Oleidesulfovibrio alaskensis (strain ATCC BAA-1058 / DSM 17464 / G20)</name>
    <name type="common">Desulfovibrio alaskensis</name>
    <dbReference type="NCBI Taxonomy" id="207559"/>
    <lineage>
        <taxon>Bacteria</taxon>
        <taxon>Pseudomonadati</taxon>
        <taxon>Thermodesulfobacteriota</taxon>
        <taxon>Desulfovibrionia</taxon>
        <taxon>Desulfovibrionales</taxon>
        <taxon>Desulfovibrionaceae</taxon>
        <taxon>Oleidesulfovibrio</taxon>
    </lineage>
</organism>
<dbReference type="Pfam" id="PF16197">
    <property type="entry name" value="KAsynt_C_assoc"/>
    <property type="match status" value="1"/>
</dbReference>
<dbReference type="Pfam" id="PF08659">
    <property type="entry name" value="KR"/>
    <property type="match status" value="1"/>
</dbReference>
<accession>Q311J1</accession>
<dbReference type="FunFam" id="3.30.559.10:FF:000023">
    <property type="entry name" value="Non-ribosomal peptide synthetase"/>
    <property type="match status" value="1"/>
</dbReference>
<keyword evidence="6 13" id="KW-0808">Transferase</keyword>
<dbReference type="Pfam" id="PF00501">
    <property type="entry name" value="AMP-binding"/>
    <property type="match status" value="1"/>
</dbReference>
<dbReference type="Pfam" id="PF00975">
    <property type="entry name" value="Thioesterase"/>
    <property type="match status" value="1"/>
</dbReference>
<evidence type="ECO:0000256" key="5">
    <source>
        <dbReference type="ARBA" id="ARBA00022598"/>
    </source>
</evidence>
<dbReference type="NCBIfam" id="TIGR01733">
    <property type="entry name" value="AA-adenyl-dom"/>
    <property type="match status" value="1"/>
</dbReference>
<comment type="pathway">
    <text evidence="2">Siderophore biosynthesis.</text>
</comment>
<dbReference type="InterPro" id="IPR036291">
    <property type="entry name" value="NAD(P)-bd_dom_sf"/>
</dbReference>
<dbReference type="Pfam" id="PF00698">
    <property type="entry name" value="Acyl_transf_1"/>
    <property type="match status" value="1"/>
</dbReference>
<dbReference type="SUPFAM" id="SSF56801">
    <property type="entry name" value="Acetyl-CoA synthetase-like"/>
    <property type="match status" value="1"/>
</dbReference>
<dbReference type="Gene3D" id="3.40.50.720">
    <property type="entry name" value="NAD(P)-binding Rossmann-like Domain"/>
    <property type="match status" value="1"/>
</dbReference>
<dbReference type="InterPro" id="IPR009081">
    <property type="entry name" value="PP-bd_ACP"/>
</dbReference>
<dbReference type="GO" id="GO:0008881">
    <property type="term" value="F:glutamate racemase activity"/>
    <property type="evidence" value="ECO:0007669"/>
    <property type="project" value="UniProtKB-EC"/>
</dbReference>
<dbReference type="GO" id="GO:0006633">
    <property type="term" value="P:fatty acid biosynthetic process"/>
    <property type="evidence" value="ECO:0007669"/>
    <property type="project" value="InterPro"/>
</dbReference>
<dbReference type="KEGG" id="dde:Dde_1608"/>
<dbReference type="InterPro" id="IPR010071">
    <property type="entry name" value="AA_adenyl_dom"/>
</dbReference>
<evidence type="ECO:0000256" key="3">
    <source>
        <dbReference type="ARBA" id="ARBA00022450"/>
    </source>
</evidence>
<keyword evidence="9" id="KW-0511">Multifunctional enzyme</keyword>
<dbReference type="PANTHER" id="PTHR43775:SF51">
    <property type="entry name" value="INACTIVE PHENOLPHTHIOCEROL SYNTHESIS POLYKETIDE SYNTHASE TYPE I PKS1-RELATED"/>
    <property type="match status" value="1"/>
</dbReference>
<comment type="similarity">
    <text evidence="10">In the C-terminal section; belongs to the NRP synthetase family.</text>
</comment>
<dbReference type="PROSITE" id="PS50075">
    <property type="entry name" value="CARRIER"/>
    <property type="match status" value="2"/>
</dbReference>
<dbReference type="SMART" id="SM00825">
    <property type="entry name" value="PKS_KS"/>
    <property type="match status" value="1"/>
</dbReference>
<dbReference type="PROSITE" id="PS00455">
    <property type="entry name" value="AMP_BINDING"/>
    <property type="match status" value="1"/>
</dbReference>
<dbReference type="InterPro" id="IPR016036">
    <property type="entry name" value="Malonyl_transacylase_ACP-bd"/>
</dbReference>
<reference evidence="13 14" key="1">
    <citation type="journal article" date="2011" name="J. Bacteriol.">
        <title>Complete genome sequence and updated annotation of Desulfovibrio alaskensis G20.</title>
        <authorList>
            <person name="Hauser L.J."/>
            <person name="Land M.L."/>
            <person name="Brown S.D."/>
            <person name="Larimer F."/>
            <person name="Keller K.L."/>
            <person name="Rapp-Giles B.J."/>
            <person name="Price M.N."/>
            <person name="Lin M."/>
            <person name="Bruce D.C."/>
            <person name="Detter J.C."/>
            <person name="Tapia R."/>
            <person name="Han C.S."/>
            <person name="Goodwin L.A."/>
            <person name="Cheng J.F."/>
            <person name="Pitluck S."/>
            <person name="Copeland A."/>
            <person name="Lucas S."/>
            <person name="Nolan M."/>
            <person name="Lapidus A.L."/>
            <person name="Palumbo A.V."/>
            <person name="Wall J.D."/>
        </authorList>
    </citation>
    <scope>NUCLEOTIDE SEQUENCE [LARGE SCALE GENOMIC DNA]</scope>
    <source>
        <strain evidence="14">ATCC BAA 1058 / DSM 17464 / G20</strain>
    </source>
</reference>
<dbReference type="FunFam" id="3.40.47.10:FF:000042">
    <property type="entry name" value="Polyketide synthase Pks13"/>
    <property type="match status" value="1"/>
</dbReference>
<keyword evidence="13" id="KW-0413">Isomerase</keyword>
<dbReference type="Gene3D" id="3.40.50.150">
    <property type="entry name" value="Vaccinia Virus protein VP39"/>
    <property type="match status" value="1"/>
</dbReference>
<dbReference type="Pfam" id="PF02801">
    <property type="entry name" value="Ketoacyl-synt_C"/>
    <property type="match status" value="1"/>
</dbReference>
<dbReference type="PANTHER" id="PTHR43775">
    <property type="entry name" value="FATTY ACID SYNTHASE"/>
    <property type="match status" value="1"/>
</dbReference>
<dbReference type="GO" id="GO:0044550">
    <property type="term" value="P:secondary metabolite biosynthetic process"/>
    <property type="evidence" value="ECO:0007669"/>
    <property type="project" value="UniProtKB-ARBA"/>
</dbReference>
<evidence type="ECO:0000256" key="2">
    <source>
        <dbReference type="ARBA" id="ARBA00004924"/>
    </source>
</evidence>
<dbReference type="InterPro" id="IPR001031">
    <property type="entry name" value="Thioesterase"/>
</dbReference>
<dbReference type="SMART" id="SM00827">
    <property type="entry name" value="PKS_AT"/>
    <property type="match status" value="1"/>
</dbReference>
<evidence type="ECO:0000256" key="1">
    <source>
        <dbReference type="ARBA" id="ARBA00001957"/>
    </source>
</evidence>
<comment type="cofactor">
    <cofactor evidence="1">
        <name>pantetheine 4'-phosphate</name>
        <dbReference type="ChEBI" id="CHEBI:47942"/>
    </cofactor>
</comment>
<dbReference type="InterPro" id="IPR020845">
    <property type="entry name" value="AMP-binding_CS"/>
</dbReference>
<keyword evidence="3" id="KW-0596">Phosphopantetheine</keyword>
<dbReference type="PROSITE" id="PS52004">
    <property type="entry name" value="KS3_2"/>
    <property type="match status" value="1"/>
</dbReference>
<dbReference type="InterPro" id="IPR013968">
    <property type="entry name" value="PKS_KR"/>
</dbReference>
<feature type="domain" description="Carrier" evidence="11">
    <location>
        <begin position="1742"/>
        <end position="1816"/>
    </location>
</feature>
<dbReference type="CDD" id="cd19535">
    <property type="entry name" value="Cyc_NRPS"/>
    <property type="match status" value="1"/>
</dbReference>
<dbReference type="Pfam" id="PF13193">
    <property type="entry name" value="AMP-binding_C"/>
    <property type="match status" value="1"/>
</dbReference>
<proteinExistence type="inferred from homology"/>
<dbReference type="InterPro" id="IPR014030">
    <property type="entry name" value="Ketoacyl_synth_N"/>
</dbReference>
<dbReference type="eggNOG" id="COG1020">
    <property type="taxonomic scope" value="Bacteria"/>
</dbReference>
<keyword evidence="14" id="KW-1185">Reference proteome</keyword>
<keyword evidence="13" id="KW-0012">Acyltransferase</keyword>
<name>Q311J1_OLEA2</name>
<dbReference type="Gene3D" id="3.30.70.3290">
    <property type="match status" value="1"/>
</dbReference>
<dbReference type="FunFam" id="3.40.50.980:FF:000001">
    <property type="entry name" value="Non-ribosomal peptide synthetase"/>
    <property type="match status" value="1"/>
</dbReference>
<dbReference type="PROSITE" id="PS00606">
    <property type="entry name" value="KS3_1"/>
    <property type="match status" value="1"/>
</dbReference>
<evidence type="ECO:0000313" key="14">
    <source>
        <dbReference type="Proteomes" id="UP000002710"/>
    </source>
</evidence>
<dbReference type="SMART" id="SM00823">
    <property type="entry name" value="PKS_PP"/>
    <property type="match status" value="2"/>
</dbReference>
<dbReference type="GO" id="GO:0016874">
    <property type="term" value="F:ligase activity"/>
    <property type="evidence" value="ECO:0007669"/>
    <property type="project" value="UniProtKB-KW"/>
</dbReference>
<dbReference type="SUPFAM" id="SSF47336">
    <property type="entry name" value="ACP-like"/>
    <property type="match status" value="1"/>
</dbReference>
<dbReference type="Pfam" id="PF08241">
    <property type="entry name" value="Methyltransf_11"/>
    <property type="match status" value="1"/>
</dbReference>
<dbReference type="SUPFAM" id="SSF52777">
    <property type="entry name" value="CoA-dependent acyltransferases"/>
    <property type="match status" value="2"/>
</dbReference>
<gene>
    <name evidence="13" type="ordered locus">Dde_1608</name>
</gene>
<dbReference type="InterPro" id="IPR036736">
    <property type="entry name" value="ACP-like_sf"/>
</dbReference>
<evidence type="ECO:0000256" key="10">
    <source>
        <dbReference type="ARBA" id="ARBA00029443"/>
    </source>
</evidence>
<dbReference type="EC" id="5.1.1.3" evidence="13"/>
<dbReference type="InterPro" id="IPR016035">
    <property type="entry name" value="Acyl_Trfase/lysoPLipase"/>
</dbReference>
<protein>
    <submittedName>
        <fullName evidence="13">Amino acid adenylation domain protein</fullName>
        <ecNumber evidence="13">2.3.1.94</ecNumber>
        <ecNumber evidence="13">5.1.1.3</ecNumber>
    </submittedName>
</protein>
<dbReference type="CDD" id="cd05274">
    <property type="entry name" value="KR_FAS_SDR_x"/>
    <property type="match status" value="1"/>
</dbReference>
<dbReference type="FunFam" id="3.40.50.12780:FF:000012">
    <property type="entry name" value="Non-ribosomal peptide synthetase"/>
    <property type="match status" value="1"/>
</dbReference>